<dbReference type="VEuPathDB" id="FungiDB:FUN_024508"/>
<keyword evidence="3" id="KW-0479">Metal-binding</keyword>
<comment type="similarity">
    <text evidence="2">Belongs to the DNA repair enzymes AP/ExoA family.</text>
</comment>
<dbReference type="PANTHER" id="PTHR22748:SF6">
    <property type="entry name" value="DNA-(APURINIC OR APYRIMIDINIC SITE) ENDONUCLEASE"/>
    <property type="match status" value="1"/>
</dbReference>
<evidence type="ECO:0000313" key="7">
    <source>
        <dbReference type="EMBL" id="PKC59703.1"/>
    </source>
</evidence>
<keyword evidence="4" id="KW-0378">Hydrolase</keyword>
<dbReference type="GO" id="GO:0008081">
    <property type="term" value="F:phosphoric diester hydrolase activity"/>
    <property type="evidence" value="ECO:0007669"/>
    <property type="project" value="TreeGrafter"/>
</dbReference>
<dbReference type="GO" id="GO:0003906">
    <property type="term" value="F:DNA-(apurinic or apyrimidinic site) endonuclease activity"/>
    <property type="evidence" value="ECO:0007669"/>
    <property type="project" value="TreeGrafter"/>
</dbReference>
<dbReference type="GO" id="GO:0005634">
    <property type="term" value="C:nucleus"/>
    <property type="evidence" value="ECO:0007669"/>
    <property type="project" value="TreeGrafter"/>
</dbReference>
<proteinExistence type="inferred from homology"/>
<dbReference type="GO" id="GO:0046872">
    <property type="term" value="F:metal ion binding"/>
    <property type="evidence" value="ECO:0007669"/>
    <property type="project" value="UniProtKB-KW"/>
</dbReference>
<evidence type="ECO:0000259" key="6">
    <source>
        <dbReference type="Pfam" id="PF03372"/>
    </source>
</evidence>
<dbReference type="GO" id="GO:0008311">
    <property type="term" value="F:double-stranded DNA 3'-5' DNA exonuclease activity"/>
    <property type="evidence" value="ECO:0007669"/>
    <property type="project" value="TreeGrafter"/>
</dbReference>
<evidence type="ECO:0000256" key="2">
    <source>
        <dbReference type="ARBA" id="ARBA00007092"/>
    </source>
</evidence>
<feature type="domain" description="Endonuclease/exonuclease/phosphatase" evidence="6">
    <location>
        <begin position="288"/>
        <end position="483"/>
    </location>
</feature>
<dbReference type="VEuPathDB" id="FungiDB:RhiirA1_469062"/>
<dbReference type="GO" id="GO:0006284">
    <property type="term" value="P:base-excision repair"/>
    <property type="evidence" value="ECO:0007669"/>
    <property type="project" value="TreeGrafter"/>
</dbReference>
<comment type="caution">
    <text evidence="7">The sequence shown here is derived from an EMBL/GenBank/DDBJ whole genome shotgun (WGS) entry which is preliminary data.</text>
</comment>
<protein>
    <submittedName>
        <fullName evidence="7">DNase I-like protein</fullName>
    </submittedName>
</protein>
<dbReference type="Proteomes" id="UP000232688">
    <property type="component" value="Unassembled WGS sequence"/>
</dbReference>
<dbReference type="Gene3D" id="3.60.10.10">
    <property type="entry name" value="Endonuclease/exonuclease/phosphatase"/>
    <property type="match status" value="1"/>
</dbReference>
<dbReference type="InterPro" id="IPR004808">
    <property type="entry name" value="AP_endonuc_1"/>
</dbReference>
<dbReference type="InterPro" id="IPR005135">
    <property type="entry name" value="Endo/exonuclease/phosphatase"/>
</dbReference>
<dbReference type="EMBL" id="LLXH01001278">
    <property type="protein sequence ID" value="PKC59703.1"/>
    <property type="molecule type" value="Genomic_DNA"/>
</dbReference>
<keyword evidence="5" id="KW-0460">Magnesium</keyword>
<evidence type="ECO:0000256" key="5">
    <source>
        <dbReference type="ARBA" id="ARBA00022842"/>
    </source>
</evidence>
<accession>A0A2N0R8R8</accession>
<dbReference type="InterPro" id="IPR036691">
    <property type="entry name" value="Endo/exonu/phosph_ase_sf"/>
</dbReference>
<dbReference type="Pfam" id="PF03372">
    <property type="entry name" value="Exo_endo_phos"/>
    <property type="match status" value="1"/>
</dbReference>
<name>A0A2N0R8R8_9GLOM</name>
<reference evidence="7 8" key="1">
    <citation type="submission" date="2017-10" db="EMBL/GenBank/DDBJ databases">
        <title>Extensive intraspecific genome diversity in a model arbuscular mycorrhizal fungus.</title>
        <authorList>
            <person name="Chen E.C.H."/>
            <person name="Morin E."/>
            <person name="Baudet D."/>
            <person name="Noel J."/>
            <person name="Ndikumana S."/>
            <person name="Charron P."/>
            <person name="St-Onge C."/>
            <person name="Giorgi J."/>
            <person name="Grigoriev I.V."/>
            <person name="Roux C."/>
            <person name="Martin F.M."/>
            <person name="Corradi N."/>
        </authorList>
    </citation>
    <scope>NUCLEOTIDE SEQUENCE [LARGE SCALE GENOMIC DNA]</scope>
    <source>
        <strain evidence="7 8">A1</strain>
    </source>
</reference>
<gene>
    <name evidence="7" type="ORF">RhiirA1_469062</name>
</gene>
<reference evidence="7 8" key="2">
    <citation type="submission" date="2017-10" db="EMBL/GenBank/DDBJ databases">
        <title>Genome analyses suggest a sexual origin of heterokaryosis in a supposedly ancient asexual fungus.</title>
        <authorList>
            <person name="Corradi N."/>
            <person name="Sedzielewska K."/>
            <person name="Noel J."/>
            <person name="Charron P."/>
            <person name="Farinelli L."/>
            <person name="Marton T."/>
            <person name="Kruger M."/>
            <person name="Pelin A."/>
            <person name="Brachmann A."/>
            <person name="Corradi N."/>
        </authorList>
    </citation>
    <scope>NUCLEOTIDE SEQUENCE [LARGE SCALE GENOMIC DNA]</scope>
    <source>
        <strain evidence="7 8">A1</strain>
    </source>
</reference>
<comment type="cofactor">
    <cofactor evidence="1">
        <name>Mg(2+)</name>
        <dbReference type="ChEBI" id="CHEBI:18420"/>
    </cofactor>
</comment>
<dbReference type="SUPFAM" id="SSF56219">
    <property type="entry name" value="DNase I-like"/>
    <property type="match status" value="1"/>
</dbReference>
<evidence type="ECO:0000256" key="4">
    <source>
        <dbReference type="ARBA" id="ARBA00022801"/>
    </source>
</evidence>
<evidence type="ECO:0000313" key="8">
    <source>
        <dbReference type="Proteomes" id="UP000232688"/>
    </source>
</evidence>
<sequence length="546" mass="63383">MTENKQLIKKSKSMERFLLGFFRRDREGKIIFVTKEEMIMDLVNDFKKKCTMEERPKEPNATYAKRTITSQMNAISTIEIIHTKSETTGMTTEMKRIAIEKADTTMKEILDTTCNNNILAPTMTIDTTPTPKEKTIHTQEEDLTTTIIEKMAEMRLEENDKILTTNNRDITETMTTIITVTMPIDTTNTEKITTTDITEEGMKETTETMTGVEWLDAINWIPQTYNTIREGEEEEEGEVGETSRETTIKTNNKKYINKKKEKKEINEKSITTTHKYKKNQKLKIGCINVRGLNNVNKQGNLRTFLGKEKWDIAIITETKLTKQKGKYIYKGWDKYEVINSSYNDDNTKSGIIIMLKKNINDRRYKVEEIDGHMIKLDILFKDKQKGIKVIGIYNPNNDKEITQSIERRITSWINEAQKLNQELLILGDFNESANKKKSKPLIQVIKKHGLEDVHECLAGKDILDTWKSGEYSSRIDYIFASENILGQISSHEILDIEDFETDHKALTINIDLKESLNLNKKEYFKKVKVELKRIILEPNDWEIIAE</sequence>
<dbReference type="AlphaFoldDB" id="A0A2N0R8R8"/>
<organism evidence="7 8">
    <name type="scientific">Rhizophagus irregularis</name>
    <dbReference type="NCBI Taxonomy" id="588596"/>
    <lineage>
        <taxon>Eukaryota</taxon>
        <taxon>Fungi</taxon>
        <taxon>Fungi incertae sedis</taxon>
        <taxon>Mucoromycota</taxon>
        <taxon>Glomeromycotina</taxon>
        <taxon>Glomeromycetes</taxon>
        <taxon>Glomerales</taxon>
        <taxon>Glomeraceae</taxon>
        <taxon>Rhizophagus</taxon>
    </lineage>
</organism>
<evidence type="ECO:0000256" key="3">
    <source>
        <dbReference type="ARBA" id="ARBA00022723"/>
    </source>
</evidence>
<dbReference type="PANTHER" id="PTHR22748">
    <property type="entry name" value="AP ENDONUCLEASE"/>
    <property type="match status" value="1"/>
</dbReference>
<dbReference type="VEuPathDB" id="FungiDB:RhiirFUN_004091"/>
<evidence type="ECO:0000256" key="1">
    <source>
        <dbReference type="ARBA" id="ARBA00001946"/>
    </source>
</evidence>